<dbReference type="Gene3D" id="3.40.50.150">
    <property type="entry name" value="Vaccinia Virus protein VP39"/>
    <property type="match status" value="1"/>
</dbReference>
<evidence type="ECO:0000313" key="1">
    <source>
        <dbReference type="EMBL" id="CAF0964520.1"/>
    </source>
</evidence>
<sequence length="271" mass="32101">MDEWTYDLVEKIKEECSKSRFIHEWPSSCVFLCFYHRRTGVVRVPKLFWTNSLRNEFEYWKNNPDIVEDRLMEHAHAFYGYSIIPSQIESILEIGAGPFTQIQYLITPFRHINSITILEPNAISYMKLNNCKYKGGHLKGHSIEIISDSIESFMEKQRKLSTTNHKLYSIVVAINVVEHVQDAIEYFHAIYNLIEINGLVIFHERWFDHPRDGDCVLEDAERLHPIRITKFVIDIFLNQFETLFINYNKTLRQQKSVCKEQGVYFIGRKTK</sequence>
<dbReference type="SUPFAM" id="SSF53335">
    <property type="entry name" value="S-adenosyl-L-methionine-dependent methyltransferases"/>
    <property type="match status" value="1"/>
</dbReference>
<evidence type="ECO:0000313" key="3">
    <source>
        <dbReference type="Proteomes" id="UP000663829"/>
    </source>
</evidence>
<reference evidence="1" key="1">
    <citation type="submission" date="2021-02" db="EMBL/GenBank/DDBJ databases">
        <authorList>
            <person name="Nowell W R."/>
        </authorList>
    </citation>
    <scope>NUCLEOTIDE SEQUENCE</scope>
</reference>
<protein>
    <recommendedName>
        <fullName evidence="4">Methyltransferase type 12 domain-containing protein</fullName>
    </recommendedName>
</protein>
<dbReference type="EMBL" id="CAJOBC010002545">
    <property type="protein sequence ID" value="CAF3738279.1"/>
    <property type="molecule type" value="Genomic_DNA"/>
</dbReference>
<organism evidence="1 3">
    <name type="scientific">Didymodactylos carnosus</name>
    <dbReference type="NCBI Taxonomy" id="1234261"/>
    <lineage>
        <taxon>Eukaryota</taxon>
        <taxon>Metazoa</taxon>
        <taxon>Spiralia</taxon>
        <taxon>Gnathifera</taxon>
        <taxon>Rotifera</taxon>
        <taxon>Eurotatoria</taxon>
        <taxon>Bdelloidea</taxon>
        <taxon>Philodinida</taxon>
        <taxon>Philodinidae</taxon>
        <taxon>Didymodactylos</taxon>
    </lineage>
</organism>
<proteinExistence type="predicted"/>
<evidence type="ECO:0008006" key="4">
    <source>
        <dbReference type="Google" id="ProtNLM"/>
    </source>
</evidence>
<gene>
    <name evidence="1" type="ORF">GPM918_LOCUS11906</name>
    <name evidence="2" type="ORF">SRO942_LOCUS11907</name>
</gene>
<dbReference type="EMBL" id="CAJNOQ010002545">
    <property type="protein sequence ID" value="CAF0964520.1"/>
    <property type="molecule type" value="Genomic_DNA"/>
</dbReference>
<dbReference type="InterPro" id="IPR029063">
    <property type="entry name" value="SAM-dependent_MTases_sf"/>
</dbReference>
<comment type="caution">
    <text evidence="1">The sequence shown here is derived from an EMBL/GenBank/DDBJ whole genome shotgun (WGS) entry which is preliminary data.</text>
</comment>
<dbReference type="OrthoDB" id="442731at2759"/>
<dbReference type="AlphaFoldDB" id="A0A814ECG3"/>
<keyword evidence="3" id="KW-1185">Reference proteome</keyword>
<evidence type="ECO:0000313" key="2">
    <source>
        <dbReference type="EMBL" id="CAF3738279.1"/>
    </source>
</evidence>
<dbReference type="Proteomes" id="UP000681722">
    <property type="component" value="Unassembled WGS sequence"/>
</dbReference>
<dbReference type="Proteomes" id="UP000663829">
    <property type="component" value="Unassembled WGS sequence"/>
</dbReference>
<accession>A0A814ECG3</accession>
<name>A0A814ECG3_9BILA</name>